<dbReference type="EMBL" id="CADCVR010000094">
    <property type="protein sequence ID" value="CAA9516597.1"/>
    <property type="molecule type" value="Genomic_DNA"/>
</dbReference>
<evidence type="ECO:0000313" key="1">
    <source>
        <dbReference type="EMBL" id="CAA9516597.1"/>
    </source>
</evidence>
<reference evidence="1" key="1">
    <citation type="submission" date="2020-02" db="EMBL/GenBank/DDBJ databases">
        <authorList>
            <person name="Meier V. D."/>
        </authorList>
    </citation>
    <scope>NUCLEOTIDE SEQUENCE</scope>
    <source>
        <strain evidence="1">AVDCRST_MAG53</strain>
    </source>
</reference>
<accession>A0A6J4T993</accession>
<proteinExistence type="predicted"/>
<protein>
    <submittedName>
        <fullName evidence="1">Uncharacterized protein</fullName>
    </submittedName>
</protein>
<sequence>MLDRAGAVPAATAPEGAYRQMRRQTRLQALDFWMRNPDYLADELISDYEADTSRGWALDAACEILDSREPAIRRLPMLKWRFGAWEPLDDTLAIMTSRRMVTHRPDADHQRVPRAPLLAHGRWPRHRRTAAGR</sequence>
<organism evidence="1">
    <name type="scientific">uncultured Solirubrobacteraceae bacterium</name>
    <dbReference type="NCBI Taxonomy" id="1162706"/>
    <lineage>
        <taxon>Bacteria</taxon>
        <taxon>Bacillati</taxon>
        <taxon>Actinomycetota</taxon>
        <taxon>Thermoleophilia</taxon>
        <taxon>Solirubrobacterales</taxon>
        <taxon>Solirubrobacteraceae</taxon>
        <taxon>environmental samples</taxon>
    </lineage>
</organism>
<dbReference type="AlphaFoldDB" id="A0A6J4T993"/>
<name>A0A6J4T993_9ACTN</name>
<gene>
    <name evidence="1" type="ORF">AVDCRST_MAG53-3116</name>
</gene>